<dbReference type="AlphaFoldDB" id="A0A6J8DJF9"/>
<dbReference type="Proteomes" id="UP000507470">
    <property type="component" value="Unassembled WGS sequence"/>
</dbReference>
<evidence type="ECO:0008006" key="3">
    <source>
        <dbReference type="Google" id="ProtNLM"/>
    </source>
</evidence>
<sequence length="171" mass="19176">MPTVSFCRLFSKNTQNEKFIYIVGPPRILQTDNGKEFNNEDLTEVVTEFKTRKNKWKAIPPPITSPRSEEVNNANGLNFNLETAYSALRTNALPTAAAGIEEQAHRNNRYVQTPRGYSAKSLPFVETVTPQVRRSIITGMDIILSSLLIPYYVGTGTTDGEEKNETSKLPH</sequence>
<gene>
    <name evidence="1" type="ORF">MCOR_40758</name>
</gene>
<proteinExistence type="predicted"/>
<keyword evidence="2" id="KW-1185">Reference proteome</keyword>
<evidence type="ECO:0000313" key="1">
    <source>
        <dbReference type="EMBL" id="CAC5407264.1"/>
    </source>
</evidence>
<accession>A0A6J8DJF9</accession>
<name>A0A6J8DJF9_MYTCO</name>
<dbReference type="OrthoDB" id="1903608at2759"/>
<dbReference type="EMBL" id="CACVKT020007387">
    <property type="protein sequence ID" value="CAC5407264.1"/>
    <property type="molecule type" value="Genomic_DNA"/>
</dbReference>
<reference evidence="1 2" key="1">
    <citation type="submission" date="2020-06" db="EMBL/GenBank/DDBJ databases">
        <authorList>
            <person name="Li R."/>
            <person name="Bekaert M."/>
        </authorList>
    </citation>
    <scope>NUCLEOTIDE SEQUENCE [LARGE SCALE GENOMIC DNA]</scope>
    <source>
        <strain evidence="2">wild</strain>
    </source>
</reference>
<protein>
    <recommendedName>
        <fullName evidence="3">Integrase catalytic domain-containing protein</fullName>
    </recommendedName>
</protein>
<organism evidence="1 2">
    <name type="scientific">Mytilus coruscus</name>
    <name type="common">Sea mussel</name>
    <dbReference type="NCBI Taxonomy" id="42192"/>
    <lineage>
        <taxon>Eukaryota</taxon>
        <taxon>Metazoa</taxon>
        <taxon>Spiralia</taxon>
        <taxon>Lophotrochozoa</taxon>
        <taxon>Mollusca</taxon>
        <taxon>Bivalvia</taxon>
        <taxon>Autobranchia</taxon>
        <taxon>Pteriomorphia</taxon>
        <taxon>Mytilida</taxon>
        <taxon>Mytiloidea</taxon>
        <taxon>Mytilidae</taxon>
        <taxon>Mytilinae</taxon>
        <taxon>Mytilus</taxon>
    </lineage>
</organism>
<evidence type="ECO:0000313" key="2">
    <source>
        <dbReference type="Proteomes" id="UP000507470"/>
    </source>
</evidence>